<dbReference type="InterPro" id="IPR053054">
    <property type="entry name" value="DNA_repair-scaffolding"/>
</dbReference>
<dbReference type="EMBL" id="KB524249">
    <property type="protein sequence ID" value="EMP36704.1"/>
    <property type="molecule type" value="Genomic_DNA"/>
</dbReference>
<evidence type="ECO:0000259" key="2">
    <source>
        <dbReference type="Pfam" id="PF14950"/>
    </source>
</evidence>
<dbReference type="GO" id="GO:0070202">
    <property type="term" value="P:regulation of establishment of protein localization to chromosome"/>
    <property type="evidence" value="ECO:0007669"/>
    <property type="project" value="TreeGrafter"/>
</dbReference>
<name>M7BHM7_CHEMY</name>
<dbReference type="GO" id="GO:0005654">
    <property type="term" value="C:nucleoplasm"/>
    <property type="evidence" value="ECO:0007669"/>
    <property type="project" value="TreeGrafter"/>
</dbReference>
<feature type="compositionally biased region" description="Low complexity" evidence="1">
    <location>
        <begin position="164"/>
        <end position="178"/>
    </location>
</feature>
<keyword evidence="4" id="KW-1185">Reference proteome</keyword>
<feature type="domain" description="DUF4502" evidence="2">
    <location>
        <begin position="73"/>
        <end position="189"/>
    </location>
</feature>
<evidence type="ECO:0000256" key="1">
    <source>
        <dbReference type="SAM" id="MobiDB-lite"/>
    </source>
</evidence>
<dbReference type="STRING" id="8469.M7BHM7"/>
<evidence type="ECO:0000313" key="4">
    <source>
        <dbReference type="Proteomes" id="UP000031443"/>
    </source>
</evidence>
<organism evidence="3 4">
    <name type="scientific">Chelonia mydas</name>
    <name type="common">Green sea-turtle</name>
    <name type="synonym">Chelonia agassizi</name>
    <dbReference type="NCBI Taxonomy" id="8469"/>
    <lineage>
        <taxon>Eukaryota</taxon>
        <taxon>Metazoa</taxon>
        <taxon>Chordata</taxon>
        <taxon>Craniata</taxon>
        <taxon>Vertebrata</taxon>
        <taxon>Euteleostomi</taxon>
        <taxon>Archelosauria</taxon>
        <taxon>Testudinata</taxon>
        <taxon>Testudines</taxon>
        <taxon>Cryptodira</taxon>
        <taxon>Durocryptodira</taxon>
        <taxon>Americhelydia</taxon>
        <taxon>Chelonioidea</taxon>
        <taxon>Cheloniidae</taxon>
        <taxon>Chelonia</taxon>
    </lineage>
</organism>
<dbReference type="PANTHER" id="PTHR34347:SF1">
    <property type="entry name" value="DNA REPAIR-SCAFFOLDING PROTEIN"/>
    <property type="match status" value="1"/>
</dbReference>
<gene>
    <name evidence="3" type="ORF">UY3_06099</name>
</gene>
<accession>M7BHM7</accession>
<feature type="compositionally biased region" description="Polar residues" evidence="1">
    <location>
        <begin position="117"/>
        <end position="126"/>
    </location>
</feature>
<proteinExistence type="predicted"/>
<dbReference type="GO" id="GO:0000228">
    <property type="term" value="C:nuclear chromosome"/>
    <property type="evidence" value="ECO:0007669"/>
    <property type="project" value="TreeGrafter"/>
</dbReference>
<evidence type="ECO:0000313" key="3">
    <source>
        <dbReference type="EMBL" id="EMP36704.1"/>
    </source>
</evidence>
<dbReference type="Proteomes" id="UP000031443">
    <property type="component" value="Unassembled WGS sequence"/>
</dbReference>
<dbReference type="PANTHER" id="PTHR34347">
    <property type="entry name" value="DNA REPAIR-SCAFFOLDING PROTEIN SPIDR"/>
    <property type="match status" value="1"/>
</dbReference>
<protein>
    <recommendedName>
        <fullName evidence="2">DUF4502 domain-containing protein</fullName>
    </recommendedName>
</protein>
<dbReference type="InterPro" id="IPR028026">
    <property type="entry name" value="DUF4502"/>
</dbReference>
<sequence>MALSPFSMRGCLPIDGTLRRDTSGICHLSLENCRGFLLLEFCQGTTGCQLQSPAAPGAEAENIRGDFGSHGILSTAENPEEFADIVWSSSGSDLSDDENKILISRLYNQKSHDSKAQKSYSKNNLLSEDRSSEGEPQFIDWEKDSDPGDGGDECNGSGKDDSALDISDSDSCASSNSLPVEEKEGELPKLWEYY</sequence>
<dbReference type="GO" id="GO:0000724">
    <property type="term" value="P:double-strand break repair via homologous recombination"/>
    <property type="evidence" value="ECO:0007669"/>
    <property type="project" value="TreeGrafter"/>
</dbReference>
<feature type="region of interest" description="Disordered" evidence="1">
    <location>
        <begin position="114"/>
        <end position="194"/>
    </location>
</feature>
<dbReference type="Pfam" id="PF14950">
    <property type="entry name" value="DUF4502"/>
    <property type="match status" value="1"/>
</dbReference>
<reference evidence="4" key="1">
    <citation type="journal article" date="2013" name="Nat. Genet.">
        <title>The draft genomes of soft-shell turtle and green sea turtle yield insights into the development and evolution of the turtle-specific body plan.</title>
        <authorList>
            <person name="Wang Z."/>
            <person name="Pascual-Anaya J."/>
            <person name="Zadissa A."/>
            <person name="Li W."/>
            <person name="Niimura Y."/>
            <person name="Huang Z."/>
            <person name="Li C."/>
            <person name="White S."/>
            <person name="Xiong Z."/>
            <person name="Fang D."/>
            <person name="Wang B."/>
            <person name="Ming Y."/>
            <person name="Chen Y."/>
            <person name="Zheng Y."/>
            <person name="Kuraku S."/>
            <person name="Pignatelli M."/>
            <person name="Herrero J."/>
            <person name="Beal K."/>
            <person name="Nozawa M."/>
            <person name="Li Q."/>
            <person name="Wang J."/>
            <person name="Zhang H."/>
            <person name="Yu L."/>
            <person name="Shigenobu S."/>
            <person name="Wang J."/>
            <person name="Liu J."/>
            <person name="Flicek P."/>
            <person name="Searle S."/>
            <person name="Wang J."/>
            <person name="Kuratani S."/>
            <person name="Yin Y."/>
            <person name="Aken B."/>
            <person name="Zhang G."/>
            <person name="Irie N."/>
        </authorList>
    </citation>
    <scope>NUCLEOTIDE SEQUENCE [LARGE SCALE GENOMIC DNA]</scope>
</reference>
<feature type="compositionally biased region" description="Basic and acidic residues" evidence="1">
    <location>
        <begin position="180"/>
        <end position="194"/>
    </location>
</feature>
<dbReference type="AlphaFoldDB" id="M7BHM7"/>